<keyword evidence="6" id="KW-1185">Reference proteome</keyword>
<dbReference type="Gene3D" id="3.40.50.2300">
    <property type="match status" value="2"/>
</dbReference>
<evidence type="ECO:0000313" key="6">
    <source>
        <dbReference type="Proteomes" id="UP000669060"/>
    </source>
</evidence>
<dbReference type="Pfam" id="PF00356">
    <property type="entry name" value="LacI"/>
    <property type="match status" value="1"/>
</dbReference>
<dbReference type="SUPFAM" id="SSF47413">
    <property type="entry name" value="lambda repressor-like DNA-binding domains"/>
    <property type="match status" value="1"/>
</dbReference>
<evidence type="ECO:0000256" key="3">
    <source>
        <dbReference type="ARBA" id="ARBA00023163"/>
    </source>
</evidence>
<evidence type="ECO:0000259" key="4">
    <source>
        <dbReference type="PROSITE" id="PS50932"/>
    </source>
</evidence>
<dbReference type="Gene3D" id="1.10.260.40">
    <property type="entry name" value="lambda repressor-like DNA-binding domains"/>
    <property type="match status" value="1"/>
</dbReference>
<dbReference type="InterPro" id="IPR028082">
    <property type="entry name" value="Peripla_BP_I"/>
</dbReference>
<sequence>MKRNSTPPDSPAQRAVRVTARDLAERLGVATSTVTRAFDKQSRISAELRQRIVAMADEMGYRPNAIARSLNQRKTGIVALVMGDMGNPFYPAALEEFSLQLRRTGRQLLLFVVPPGGDADELMPQLLQYQVDAVVVTAARLSSHMSELCGRQGVPLVFVNRRVEDPTVWSVCCDNQRMGTVVAEYLVGTNRRACAFVSGDPSVSTTADRLRGFEHGLAMHGQRLVACVQGGYTYEGGRAAAARLFAAGQPAVDAVFCANDVMALGVLSHLRMNTHLRVPQDVAVVGFDDIRDAAYPENGLTTVHQPVSEMIDCAIRLLDEGRPGGSVAEALRELPGRLVLRSSA</sequence>
<dbReference type="InterPro" id="IPR010982">
    <property type="entry name" value="Lambda_DNA-bd_dom_sf"/>
</dbReference>
<keyword evidence="3" id="KW-0804">Transcription</keyword>
<dbReference type="PROSITE" id="PS50932">
    <property type="entry name" value="HTH_LACI_2"/>
    <property type="match status" value="1"/>
</dbReference>
<proteinExistence type="predicted"/>
<dbReference type="PANTHER" id="PTHR30146">
    <property type="entry name" value="LACI-RELATED TRANSCRIPTIONAL REPRESSOR"/>
    <property type="match status" value="1"/>
</dbReference>
<dbReference type="CDD" id="cd06278">
    <property type="entry name" value="PBP1_LacI-like"/>
    <property type="match status" value="1"/>
</dbReference>
<dbReference type="CDD" id="cd01392">
    <property type="entry name" value="HTH_LacI"/>
    <property type="match status" value="1"/>
</dbReference>
<dbReference type="SUPFAM" id="SSF53822">
    <property type="entry name" value="Periplasmic binding protein-like I"/>
    <property type="match status" value="1"/>
</dbReference>
<dbReference type="InterPro" id="IPR046335">
    <property type="entry name" value="LacI/GalR-like_sensor"/>
</dbReference>
<dbReference type="Pfam" id="PF13377">
    <property type="entry name" value="Peripla_BP_3"/>
    <property type="match status" value="1"/>
</dbReference>
<comment type="caution">
    <text evidence="5">The sequence shown here is derived from an EMBL/GenBank/DDBJ whole genome shotgun (WGS) entry which is preliminary data.</text>
</comment>
<evidence type="ECO:0000256" key="2">
    <source>
        <dbReference type="ARBA" id="ARBA00023125"/>
    </source>
</evidence>
<dbReference type="InterPro" id="IPR000843">
    <property type="entry name" value="HTH_LacI"/>
</dbReference>
<feature type="domain" description="HTH lacI-type" evidence="4">
    <location>
        <begin position="18"/>
        <end position="72"/>
    </location>
</feature>
<protein>
    <submittedName>
        <fullName evidence="5">LacI family DNA-binding transcriptional regulator</fullName>
    </submittedName>
</protein>
<gene>
    <name evidence="5" type="ORF">JFY56_01735</name>
</gene>
<keyword evidence="1" id="KW-0805">Transcription regulation</keyword>
<organism evidence="5 6">
    <name type="scientific">Pseudomonas schmalbachii</name>
    <dbReference type="NCBI Taxonomy" id="2816993"/>
    <lineage>
        <taxon>Bacteria</taxon>
        <taxon>Pseudomonadati</taxon>
        <taxon>Pseudomonadota</taxon>
        <taxon>Gammaproteobacteria</taxon>
        <taxon>Pseudomonadales</taxon>
        <taxon>Pseudomonadaceae</taxon>
        <taxon>Pseudomonas</taxon>
    </lineage>
</organism>
<keyword evidence="2 5" id="KW-0238">DNA-binding</keyword>
<dbReference type="SMART" id="SM00354">
    <property type="entry name" value="HTH_LACI"/>
    <property type="match status" value="1"/>
</dbReference>
<dbReference type="RefSeq" id="WP_208311762.1">
    <property type="nucleotide sequence ID" value="NZ_JAELYA010000001.1"/>
</dbReference>
<accession>A0ABS3TMY5</accession>
<evidence type="ECO:0000256" key="1">
    <source>
        <dbReference type="ARBA" id="ARBA00023015"/>
    </source>
</evidence>
<dbReference type="EMBL" id="JAELYA010000001">
    <property type="protein sequence ID" value="MBO3273944.1"/>
    <property type="molecule type" value="Genomic_DNA"/>
</dbReference>
<dbReference type="GO" id="GO:0003677">
    <property type="term" value="F:DNA binding"/>
    <property type="evidence" value="ECO:0007669"/>
    <property type="project" value="UniProtKB-KW"/>
</dbReference>
<evidence type="ECO:0000313" key="5">
    <source>
        <dbReference type="EMBL" id="MBO3273944.1"/>
    </source>
</evidence>
<dbReference type="PANTHER" id="PTHR30146:SF109">
    <property type="entry name" value="HTH-TYPE TRANSCRIPTIONAL REGULATOR GALS"/>
    <property type="match status" value="1"/>
</dbReference>
<reference evidence="5 6" key="1">
    <citation type="submission" date="2020-12" db="EMBL/GenBank/DDBJ databases">
        <title>Pseudomonas schmalbachii sp. nov. isolated from millipede gut.</title>
        <authorList>
            <person name="Shelomi M."/>
        </authorList>
    </citation>
    <scope>NUCLEOTIDE SEQUENCE [LARGE SCALE GENOMIC DNA]</scope>
    <source>
        <strain evidence="5 6">Milli4</strain>
    </source>
</reference>
<name>A0ABS3TMY5_9PSED</name>
<dbReference type="Proteomes" id="UP000669060">
    <property type="component" value="Unassembled WGS sequence"/>
</dbReference>